<feature type="DNA-binding region" description="H-T-H motif" evidence="4">
    <location>
        <begin position="33"/>
        <end position="52"/>
    </location>
</feature>
<dbReference type="SUPFAM" id="SSF46689">
    <property type="entry name" value="Homeodomain-like"/>
    <property type="match status" value="1"/>
</dbReference>
<dbReference type="KEGG" id="fes:HER31_18325"/>
<reference evidence="6 7" key="1">
    <citation type="submission" date="2020-04" db="EMBL/GenBank/DDBJ databases">
        <title>Ferrimonas sp. S7 isolated from sea water.</title>
        <authorList>
            <person name="Bae S.S."/>
            <person name="Baek K."/>
        </authorList>
    </citation>
    <scope>NUCLEOTIDE SEQUENCE [LARGE SCALE GENOMIC DNA]</scope>
    <source>
        <strain evidence="6 7">S7</strain>
    </source>
</reference>
<dbReference type="InterPro" id="IPR009057">
    <property type="entry name" value="Homeodomain-like_sf"/>
</dbReference>
<dbReference type="PANTHER" id="PTHR30055">
    <property type="entry name" value="HTH-TYPE TRANSCRIPTIONAL REGULATOR RUTR"/>
    <property type="match status" value="1"/>
</dbReference>
<gene>
    <name evidence="6" type="ORF">HER31_18325</name>
</gene>
<evidence type="ECO:0000256" key="2">
    <source>
        <dbReference type="ARBA" id="ARBA00023125"/>
    </source>
</evidence>
<dbReference type="Proteomes" id="UP000501602">
    <property type="component" value="Chromosome"/>
</dbReference>
<feature type="domain" description="HTH tetR-type" evidence="5">
    <location>
        <begin position="10"/>
        <end position="70"/>
    </location>
</feature>
<proteinExistence type="predicted"/>
<dbReference type="EMBL" id="CP051180">
    <property type="protein sequence ID" value="QIZ78684.1"/>
    <property type="molecule type" value="Genomic_DNA"/>
</dbReference>
<keyword evidence="2 4" id="KW-0238">DNA-binding</keyword>
<dbReference type="GO" id="GO:0003700">
    <property type="term" value="F:DNA-binding transcription factor activity"/>
    <property type="evidence" value="ECO:0007669"/>
    <property type="project" value="TreeGrafter"/>
</dbReference>
<dbReference type="Pfam" id="PF00440">
    <property type="entry name" value="TetR_N"/>
    <property type="match status" value="1"/>
</dbReference>
<evidence type="ECO:0000256" key="3">
    <source>
        <dbReference type="ARBA" id="ARBA00023163"/>
    </source>
</evidence>
<evidence type="ECO:0000313" key="7">
    <source>
        <dbReference type="Proteomes" id="UP000501602"/>
    </source>
</evidence>
<dbReference type="InterPro" id="IPR001647">
    <property type="entry name" value="HTH_TetR"/>
</dbReference>
<evidence type="ECO:0000313" key="6">
    <source>
        <dbReference type="EMBL" id="QIZ78684.1"/>
    </source>
</evidence>
<sequence length="265" mass="30389">MQCPKSTNEQHACTKILDAAEQLVAEFGIVSFRFAEVAQRANCSNYTLYKHFKSKEDLLVCLFLRNCATTSLHGFITSNPDLTPRQLAVCHPIFSFVATQRSKTFRSLRLVSVNSLCWQLASNEKETALRRRVDLFWNTAQFLYDNAQRFGELKLPASDVHQVTQSIGFFLAGILSAYGNKAIGAHHLGDSRDRFFHFLTMQLNQFVWETPFEVVELQQVEQRINKFFDNKISNYKNCPNCNKCNEISEFPWQASVNIRLPTTAN</sequence>
<dbReference type="GO" id="GO:0000976">
    <property type="term" value="F:transcription cis-regulatory region binding"/>
    <property type="evidence" value="ECO:0007669"/>
    <property type="project" value="TreeGrafter"/>
</dbReference>
<organism evidence="6 7">
    <name type="scientific">Ferrimonas lipolytica</name>
    <dbReference type="NCBI Taxonomy" id="2724191"/>
    <lineage>
        <taxon>Bacteria</taxon>
        <taxon>Pseudomonadati</taxon>
        <taxon>Pseudomonadota</taxon>
        <taxon>Gammaproteobacteria</taxon>
        <taxon>Alteromonadales</taxon>
        <taxon>Ferrimonadaceae</taxon>
        <taxon>Ferrimonas</taxon>
    </lineage>
</organism>
<dbReference type="AlphaFoldDB" id="A0A6H1UI19"/>
<protein>
    <submittedName>
        <fullName evidence="6">TetR/AcrR family transcriptional regulator</fullName>
    </submittedName>
</protein>
<dbReference type="PROSITE" id="PS50977">
    <property type="entry name" value="HTH_TETR_2"/>
    <property type="match status" value="1"/>
</dbReference>
<keyword evidence="7" id="KW-1185">Reference proteome</keyword>
<dbReference type="Gene3D" id="1.10.357.10">
    <property type="entry name" value="Tetracycline Repressor, domain 2"/>
    <property type="match status" value="1"/>
</dbReference>
<evidence type="ECO:0000256" key="1">
    <source>
        <dbReference type="ARBA" id="ARBA00023015"/>
    </source>
</evidence>
<evidence type="ECO:0000256" key="4">
    <source>
        <dbReference type="PROSITE-ProRule" id="PRU00335"/>
    </source>
</evidence>
<dbReference type="PRINTS" id="PR00455">
    <property type="entry name" value="HTHTETR"/>
</dbReference>
<dbReference type="InterPro" id="IPR050109">
    <property type="entry name" value="HTH-type_TetR-like_transc_reg"/>
</dbReference>
<dbReference type="PANTHER" id="PTHR30055:SF234">
    <property type="entry name" value="HTH-TYPE TRANSCRIPTIONAL REGULATOR BETI"/>
    <property type="match status" value="1"/>
</dbReference>
<keyword evidence="1" id="KW-0805">Transcription regulation</keyword>
<keyword evidence="3" id="KW-0804">Transcription</keyword>
<dbReference type="RefSeq" id="WP_168662883.1">
    <property type="nucleotide sequence ID" value="NZ_CP051180.1"/>
</dbReference>
<evidence type="ECO:0000259" key="5">
    <source>
        <dbReference type="PROSITE" id="PS50977"/>
    </source>
</evidence>
<accession>A0A6H1UI19</accession>
<name>A0A6H1UI19_9GAMM</name>